<dbReference type="OrthoDB" id="5245088at2"/>
<dbReference type="Pfam" id="PF01551">
    <property type="entry name" value="Peptidase_M23"/>
    <property type="match status" value="1"/>
</dbReference>
<feature type="chain" id="PRO_5023870908" evidence="1">
    <location>
        <begin position="25"/>
        <end position="183"/>
    </location>
</feature>
<feature type="domain" description="M23ase beta-sheet core" evidence="2">
    <location>
        <begin position="70"/>
        <end position="143"/>
    </location>
</feature>
<dbReference type="SUPFAM" id="SSF51261">
    <property type="entry name" value="Duplicated hybrid motif"/>
    <property type="match status" value="1"/>
</dbReference>
<dbReference type="KEGG" id="cuo:CUROG_06060"/>
<dbReference type="InterPro" id="IPR011055">
    <property type="entry name" value="Dup_hybrid_motif"/>
</dbReference>
<gene>
    <name evidence="3" type="ORF">CUROG_06060</name>
</gene>
<evidence type="ECO:0000313" key="4">
    <source>
        <dbReference type="Proteomes" id="UP000326711"/>
    </source>
</evidence>
<keyword evidence="4" id="KW-1185">Reference proteome</keyword>
<dbReference type="Gene3D" id="2.70.70.10">
    <property type="entry name" value="Glucose Permease (Domain IIA)"/>
    <property type="match status" value="1"/>
</dbReference>
<evidence type="ECO:0000256" key="1">
    <source>
        <dbReference type="SAM" id="SignalP"/>
    </source>
</evidence>
<evidence type="ECO:0000259" key="2">
    <source>
        <dbReference type="Pfam" id="PF01551"/>
    </source>
</evidence>
<dbReference type="RefSeq" id="WP_151902918.1">
    <property type="nucleotide sequence ID" value="NZ_CP045032.1"/>
</dbReference>
<dbReference type="GO" id="GO:0004222">
    <property type="term" value="F:metalloendopeptidase activity"/>
    <property type="evidence" value="ECO:0007669"/>
    <property type="project" value="TreeGrafter"/>
</dbReference>
<sequence length="183" mass="19425" precursor="true">MKLFPLALLTALAFLLATPTPLQLSPEWIQLAAPQPSATHRLPITHPPGAEPASFVLAPADIPEENWNAGHRGVDLDAQPGDAIYASRGGTVHFAGVIAGTPVVSILHADGVRTTYEPVIRSVTKGEQVRRGQVIGHLANTATLPETARTDLGLSWGAKIGERYLDPMTLLGSPRVRLKIANA</sequence>
<dbReference type="CDD" id="cd12797">
    <property type="entry name" value="M23_peptidase"/>
    <property type="match status" value="1"/>
</dbReference>
<dbReference type="InterPro" id="IPR050570">
    <property type="entry name" value="Cell_wall_metabolism_enzyme"/>
</dbReference>
<dbReference type="PANTHER" id="PTHR21666">
    <property type="entry name" value="PEPTIDASE-RELATED"/>
    <property type="match status" value="1"/>
</dbReference>
<reference evidence="4" key="1">
    <citation type="submission" date="2019-10" db="EMBL/GenBank/DDBJ databases">
        <title>Complete genome sequence of Corynebacterium urogenitalis DSM 108747, isolated from the genital tract of a cow.</title>
        <authorList>
            <person name="Ruckert C."/>
            <person name="Ballas P."/>
            <person name="Wagener K."/>
            <person name="Drillich M."/>
            <person name="Kaempfer P."/>
            <person name="Busse H.-J."/>
            <person name="Ehling-Schulz M."/>
        </authorList>
    </citation>
    <scope>NUCLEOTIDE SEQUENCE [LARGE SCALE GENOMIC DNA]</scope>
    <source>
        <strain evidence="4">LMM 1652</strain>
    </source>
</reference>
<organism evidence="3 4">
    <name type="scientific">Corynebacterium urogenitale</name>
    <dbReference type="NCBI Taxonomy" id="2487892"/>
    <lineage>
        <taxon>Bacteria</taxon>
        <taxon>Bacillati</taxon>
        <taxon>Actinomycetota</taxon>
        <taxon>Actinomycetes</taxon>
        <taxon>Mycobacteriales</taxon>
        <taxon>Corynebacteriaceae</taxon>
        <taxon>Corynebacterium</taxon>
    </lineage>
</organism>
<evidence type="ECO:0000313" key="3">
    <source>
        <dbReference type="EMBL" id="QFQ02575.1"/>
    </source>
</evidence>
<dbReference type="Proteomes" id="UP000326711">
    <property type="component" value="Chromosome"/>
</dbReference>
<dbReference type="EMBL" id="CP045032">
    <property type="protein sequence ID" value="QFQ02575.1"/>
    <property type="molecule type" value="Genomic_DNA"/>
</dbReference>
<name>A0A5J6ZAB5_9CORY</name>
<dbReference type="AlphaFoldDB" id="A0A5J6ZAB5"/>
<keyword evidence="1" id="KW-0732">Signal</keyword>
<proteinExistence type="predicted"/>
<feature type="signal peptide" evidence="1">
    <location>
        <begin position="1"/>
        <end position="24"/>
    </location>
</feature>
<protein>
    <submittedName>
        <fullName evidence="3">Peptidase family M23</fullName>
    </submittedName>
</protein>
<dbReference type="PANTHER" id="PTHR21666:SF270">
    <property type="entry name" value="MUREIN HYDROLASE ACTIVATOR ENVC"/>
    <property type="match status" value="1"/>
</dbReference>
<accession>A0A5J6ZAB5</accession>
<dbReference type="InterPro" id="IPR016047">
    <property type="entry name" value="M23ase_b-sheet_dom"/>
</dbReference>